<evidence type="ECO:0000256" key="1">
    <source>
        <dbReference type="ARBA" id="ARBA00005046"/>
    </source>
</evidence>
<dbReference type="Gene3D" id="3.10.20.30">
    <property type="match status" value="1"/>
</dbReference>
<comment type="function">
    <text evidence="6">Involved in sulfur transfer in the conversion of molybdopterin precursor Z to molybdopterin.</text>
</comment>
<dbReference type="Pfam" id="PF02597">
    <property type="entry name" value="ThiS"/>
    <property type="match status" value="1"/>
</dbReference>
<dbReference type="EMBL" id="QVTE01000009">
    <property type="protein sequence ID" value="RFU70886.1"/>
    <property type="molecule type" value="Genomic_DNA"/>
</dbReference>
<dbReference type="NCBIfam" id="TIGR01682">
    <property type="entry name" value="moaD"/>
    <property type="match status" value="1"/>
</dbReference>
<evidence type="ECO:0000313" key="13">
    <source>
        <dbReference type="EMBL" id="RFU70886.1"/>
    </source>
</evidence>
<organism evidence="13 14">
    <name type="scientific">Peribacillus saganii</name>
    <dbReference type="NCBI Taxonomy" id="2303992"/>
    <lineage>
        <taxon>Bacteria</taxon>
        <taxon>Bacillati</taxon>
        <taxon>Bacillota</taxon>
        <taxon>Bacilli</taxon>
        <taxon>Bacillales</taxon>
        <taxon>Bacillaceae</taxon>
        <taxon>Peribacillus</taxon>
    </lineage>
</organism>
<comment type="caution">
    <text evidence="13">The sequence shown here is derived from an EMBL/GenBank/DDBJ whole genome shotgun (WGS) entry which is preliminary data.</text>
</comment>
<dbReference type="AlphaFoldDB" id="A0A372LS38"/>
<keyword evidence="2" id="KW-0547">Nucleotide-binding</keyword>
<dbReference type="FunFam" id="3.10.20.30:FF:000010">
    <property type="entry name" value="Molybdopterin synthase sulfur carrier subunit"/>
    <property type="match status" value="1"/>
</dbReference>
<evidence type="ECO:0000256" key="12">
    <source>
        <dbReference type="ARBA" id="ARBA00078992"/>
    </source>
</evidence>
<protein>
    <recommendedName>
        <fullName evidence="5">Molybdopterin synthase sulfur carrier subunit</fullName>
    </recommendedName>
    <alternativeName>
        <fullName evidence="11">MPT synthase subunit 1</fullName>
    </alternativeName>
    <alternativeName>
        <fullName evidence="8">Molybdenum cofactor biosynthesis protein D</fullName>
    </alternativeName>
    <alternativeName>
        <fullName evidence="10">Molybdopterin-converting factor small subunit</fullName>
    </alternativeName>
    <alternativeName>
        <fullName evidence="9">Molybdopterin-converting factor subunit 1</fullName>
    </alternativeName>
    <alternativeName>
        <fullName evidence="12">Sulfur carrier protein MoaD</fullName>
    </alternativeName>
</protein>
<evidence type="ECO:0000256" key="2">
    <source>
        <dbReference type="ARBA" id="ARBA00022741"/>
    </source>
</evidence>
<evidence type="ECO:0000256" key="3">
    <source>
        <dbReference type="ARBA" id="ARBA00023150"/>
    </source>
</evidence>
<dbReference type="Proteomes" id="UP000264541">
    <property type="component" value="Unassembled WGS sequence"/>
</dbReference>
<gene>
    <name evidence="13" type="primary">moaD</name>
    <name evidence="13" type="ORF">D0469_04440</name>
</gene>
<dbReference type="InterPro" id="IPR044672">
    <property type="entry name" value="MOCS2A"/>
</dbReference>
<dbReference type="InterPro" id="IPR016155">
    <property type="entry name" value="Mopterin_synth/thiamin_S_b"/>
</dbReference>
<dbReference type="OrthoDB" id="9801945at2"/>
<dbReference type="GO" id="GO:1990133">
    <property type="term" value="C:molybdopterin adenylyltransferase complex"/>
    <property type="evidence" value="ECO:0007669"/>
    <property type="project" value="TreeGrafter"/>
</dbReference>
<dbReference type="InterPro" id="IPR012675">
    <property type="entry name" value="Beta-grasp_dom_sf"/>
</dbReference>
<comment type="similarity">
    <text evidence="4">Belongs to the MoaD family.</text>
</comment>
<reference evidence="13 14" key="1">
    <citation type="submission" date="2018-08" db="EMBL/GenBank/DDBJ databases">
        <title>Bacillus chawlae sp. nov., Bacillus glennii sp. nov., and Bacillus saganii sp. nov. Isolated from the Vehicle Assembly Building at Kennedy Space Center where the Viking Spacecraft were Assembled.</title>
        <authorList>
            <person name="Seuylemezian A."/>
            <person name="Vaishampayan P."/>
        </authorList>
    </citation>
    <scope>NUCLEOTIDE SEQUENCE [LARGE SCALE GENOMIC DNA]</scope>
    <source>
        <strain evidence="13 14">V47-23a</strain>
    </source>
</reference>
<comment type="subunit">
    <text evidence="7">Heterotetramer of 2 MoaD subunits and 2 MoaE subunits. Forms a stable heterotetrameric complex of 2 MoaD and 2 MoeB during adenylation of MoaD by MoeB. During catalysis MoaD shuttles between the two heterotetrameric complexes.</text>
</comment>
<evidence type="ECO:0000256" key="5">
    <source>
        <dbReference type="ARBA" id="ARBA00024247"/>
    </source>
</evidence>
<dbReference type="PANTHER" id="PTHR33359:SF1">
    <property type="entry name" value="MOLYBDOPTERIN SYNTHASE SULFUR CARRIER SUBUNIT"/>
    <property type="match status" value="1"/>
</dbReference>
<evidence type="ECO:0000256" key="4">
    <source>
        <dbReference type="ARBA" id="ARBA00024200"/>
    </source>
</evidence>
<evidence type="ECO:0000313" key="14">
    <source>
        <dbReference type="Proteomes" id="UP000264541"/>
    </source>
</evidence>
<evidence type="ECO:0000256" key="6">
    <source>
        <dbReference type="ARBA" id="ARBA00054425"/>
    </source>
</evidence>
<dbReference type="PANTHER" id="PTHR33359">
    <property type="entry name" value="MOLYBDOPTERIN SYNTHASE SULFUR CARRIER SUBUNIT"/>
    <property type="match status" value="1"/>
</dbReference>
<dbReference type="UniPathway" id="UPA00344"/>
<accession>A0A372LS38</accession>
<evidence type="ECO:0000256" key="9">
    <source>
        <dbReference type="ARBA" id="ARBA00076711"/>
    </source>
</evidence>
<evidence type="ECO:0000256" key="7">
    <source>
        <dbReference type="ARBA" id="ARBA00063099"/>
    </source>
</evidence>
<keyword evidence="14" id="KW-1185">Reference proteome</keyword>
<dbReference type="InterPro" id="IPR003749">
    <property type="entry name" value="ThiS/MoaD-like"/>
</dbReference>
<proteinExistence type="inferred from homology"/>
<evidence type="ECO:0000256" key="11">
    <source>
        <dbReference type="ARBA" id="ARBA00078020"/>
    </source>
</evidence>
<dbReference type="CDD" id="cd00754">
    <property type="entry name" value="Ubl_MoaD"/>
    <property type="match status" value="1"/>
</dbReference>
<sequence>MIKVLLFAHLKDLIGKDEIEVNADELTVEQLRQKLSDEYGLHGLEGVMAAVNEEFADPDTMVSNGDTVAFIPPVSGG</sequence>
<evidence type="ECO:0000256" key="10">
    <source>
        <dbReference type="ARBA" id="ARBA00077809"/>
    </source>
</evidence>
<evidence type="ECO:0000256" key="8">
    <source>
        <dbReference type="ARBA" id="ARBA00075076"/>
    </source>
</evidence>
<dbReference type="GO" id="GO:0006777">
    <property type="term" value="P:Mo-molybdopterin cofactor biosynthetic process"/>
    <property type="evidence" value="ECO:0007669"/>
    <property type="project" value="UniProtKB-KW"/>
</dbReference>
<keyword evidence="3" id="KW-0501">Molybdenum cofactor biosynthesis</keyword>
<dbReference type="SUPFAM" id="SSF54285">
    <property type="entry name" value="MoaD/ThiS"/>
    <property type="match status" value="1"/>
</dbReference>
<dbReference type="RefSeq" id="WP_117325444.1">
    <property type="nucleotide sequence ID" value="NZ_QVTE01000009.1"/>
</dbReference>
<dbReference type="GO" id="GO:0000166">
    <property type="term" value="F:nucleotide binding"/>
    <property type="evidence" value="ECO:0007669"/>
    <property type="project" value="UniProtKB-KW"/>
</dbReference>
<name>A0A372LS38_9BACI</name>
<comment type="pathway">
    <text evidence="1">Cofactor biosynthesis; molybdopterin biosynthesis.</text>
</comment>